<name>A0A9P9BP18_9PEZI</name>
<sequence length="549" mass="60421">MSSAADRTDMCAQRVSSPWRSQPPKQKEGYIERAFGASHCPIFGAVFVAPEDAVELAIQYDALTIVMALLDGSGWEAQGNSRQPLAPMSTNRRQVTLHHFTSPQSTASLKRTHTSLSVPAPAPGGENQNTKRHKCSTSKDVPDRAGKGPEHEDPATCNNDNTSNAPFLEHIDGEGGCCLGDHEGTPRCDHDANDDDETEESDDGSNNGSDDEYDSEEDDGEEADAMPLIAEVLHELEQNDDKYEGNDHDNIEPEDTNPGTLGISTEKRDPPAQLTNNMKARLEQKYPLTDHLQDTRPLTEDGERFVRMFTDLVCNYHELVLGILATSLRGNPNGQQEIAPTIWGVIRAWDPKRLARMIIAGIPREIQELGGKSDVSLSDLLRSSCKLPFREHRWGAYMDVLAALDVAQDPELYIGTSTNGNGGISTRVRRYHILHHFGHRQQFKKIGKDSHEGQIVAGRAPHVLALVLFEPSQPGAGLLARMAELFMCMFWGTLPEKPSCALDRPGSNGCGKSDFSEVGPLSRWPAIRPGIHESLRKLSRQASQELSKD</sequence>
<feature type="region of interest" description="Disordered" evidence="1">
    <location>
        <begin position="241"/>
        <end position="271"/>
    </location>
</feature>
<feature type="region of interest" description="Disordered" evidence="1">
    <location>
        <begin position="101"/>
        <end position="161"/>
    </location>
</feature>
<proteinExistence type="predicted"/>
<feature type="compositionally biased region" description="Polar residues" evidence="1">
    <location>
        <begin position="14"/>
        <end position="24"/>
    </location>
</feature>
<reference evidence="2" key="1">
    <citation type="journal article" date="2021" name="Nat. Commun.">
        <title>Genetic determinants of endophytism in the Arabidopsis root mycobiome.</title>
        <authorList>
            <person name="Mesny F."/>
            <person name="Miyauchi S."/>
            <person name="Thiergart T."/>
            <person name="Pickel B."/>
            <person name="Atanasova L."/>
            <person name="Karlsson M."/>
            <person name="Huettel B."/>
            <person name="Barry K.W."/>
            <person name="Haridas S."/>
            <person name="Chen C."/>
            <person name="Bauer D."/>
            <person name="Andreopoulos W."/>
            <person name="Pangilinan J."/>
            <person name="LaButti K."/>
            <person name="Riley R."/>
            <person name="Lipzen A."/>
            <person name="Clum A."/>
            <person name="Drula E."/>
            <person name="Henrissat B."/>
            <person name="Kohler A."/>
            <person name="Grigoriev I.V."/>
            <person name="Martin F.M."/>
            <person name="Hacquard S."/>
        </authorList>
    </citation>
    <scope>NUCLEOTIDE SEQUENCE</scope>
    <source>
        <strain evidence="2">MPI-CAGE-CH-0230</strain>
    </source>
</reference>
<feature type="compositionally biased region" description="Acidic residues" evidence="1">
    <location>
        <begin position="192"/>
        <end position="222"/>
    </location>
</feature>
<dbReference type="AlphaFoldDB" id="A0A9P9BP18"/>
<feature type="compositionally biased region" description="Polar residues" evidence="1">
    <location>
        <begin position="101"/>
        <end position="117"/>
    </location>
</feature>
<feature type="region of interest" description="Disordered" evidence="1">
    <location>
        <begin position="1"/>
        <end position="25"/>
    </location>
</feature>
<organism evidence="2 3">
    <name type="scientific">Microdochium trichocladiopsis</name>
    <dbReference type="NCBI Taxonomy" id="1682393"/>
    <lineage>
        <taxon>Eukaryota</taxon>
        <taxon>Fungi</taxon>
        <taxon>Dikarya</taxon>
        <taxon>Ascomycota</taxon>
        <taxon>Pezizomycotina</taxon>
        <taxon>Sordariomycetes</taxon>
        <taxon>Xylariomycetidae</taxon>
        <taxon>Xylariales</taxon>
        <taxon>Microdochiaceae</taxon>
        <taxon>Microdochium</taxon>
    </lineage>
</organism>
<evidence type="ECO:0000313" key="2">
    <source>
        <dbReference type="EMBL" id="KAH7028797.1"/>
    </source>
</evidence>
<dbReference type="RefSeq" id="XP_046011085.1">
    <property type="nucleotide sequence ID" value="XM_046161005.1"/>
</dbReference>
<dbReference type="GeneID" id="70190551"/>
<feature type="region of interest" description="Disordered" evidence="1">
    <location>
        <begin position="188"/>
        <end position="222"/>
    </location>
</feature>
<keyword evidence="3" id="KW-1185">Reference proteome</keyword>
<evidence type="ECO:0000256" key="1">
    <source>
        <dbReference type="SAM" id="MobiDB-lite"/>
    </source>
</evidence>
<feature type="compositionally biased region" description="Basic and acidic residues" evidence="1">
    <location>
        <begin position="241"/>
        <end position="251"/>
    </location>
</feature>
<gene>
    <name evidence="2" type="ORF">B0I36DRAFT_384461</name>
</gene>
<comment type="caution">
    <text evidence="2">The sequence shown here is derived from an EMBL/GenBank/DDBJ whole genome shotgun (WGS) entry which is preliminary data.</text>
</comment>
<feature type="compositionally biased region" description="Basic and acidic residues" evidence="1">
    <location>
        <begin position="140"/>
        <end position="154"/>
    </location>
</feature>
<protein>
    <submittedName>
        <fullName evidence="2">Uncharacterized protein</fullName>
    </submittedName>
</protein>
<dbReference type="Proteomes" id="UP000756346">
    <property type="component" value="Unassembled WGS sequence"/>
</dbReference>
<evidence type="ECO:0000313" key="3">
    <source>
        <dbReference type="Proteomes" id="UP000756346"/>
    </source>
</evidence>
<dbReference type="EMBL" id="JAGTJQ010000006">
    <property type="protein sequence ID" value="KAH7028797.1"/>
    <property type="molecule type" value="Genomic_DNA"/>
</dbReference>
<accession>A0A9P9BP18</accession>